<protein>
    <submittedName>
        <fullName evidence="2">Uncharacterized protein</fullName>
    </submittedName>
</protein>
<dbReference type="AlphaFoldDB" id="A0A8J4B3H5"/>
<gene>
    <name evidence="2" type="ORF">Vafri_8905</name>
</gene>
<name>A0A8J4B3H5_9CHLO</name>
<feature type="non-terminal residue" evidence="2">
    <location>
        <position position="1"/>
    </location>
</feature>
<feature type="region of interest" description="Disordered" evidence="1">
    <location>
        <begin position="167"/>
        <end position="203"/>
    </location>
</feature>
<feature type="region of interest" description="Disordered" evidence="1">
    <location>
        <begin position="33"/>
        <end position="85"/>
    </location>
</feature>
<evidence type="ECO:0000313" key="2">
    <source>
        <dbReference type="EMBL" id="GIL53256.1"/>
    </source>
</evidence>
<sequence>FGNALMKLLPSASNELFIKLQKQEDYDPLHVVAPEVVSGQQQQKERKEEREDGHEKLLNQKPNYQVRQDQHGQQVQPQVPRRLQQAPPRPAAARLMSHSARMCLSQVTVPIRSASQRSLPHSTSASEAVMGDHTYTVGGGGAATPATALAAAASSFVAAAAASEITPLPPPAAAAAPPPPPPPAPAPAFSGSAAVTAPVFTGP</sequence>
<comment type="caution">
    <text evidence="2">The sequence shown here is derived from an EMBL/GenBank/DDBJ whole genome shotgun (WGS) entry which is preliminary data.</text>
</comment>
<keyword evidence="3" id="KW-1185">Reference proteome</keyword>
<accession>A0A8J4B3H5</accession>
<evidence type="ECO:0000256" key="1">
    <source>
        <dbReference type="SAM" id="MobiDB-lite"/>
    </source>
</evidence>
<feature type="compositionally biased region" description="Basic and acidic residues" evidence="1">
    <location>
        <begin position="43"/>
        <end position="58"/>
    </location>
</feature>
<dbReference type="Proteomes" id="UP000747399">
    <property type="component" value="Unassembled WGS sequence"/>
</dbReference>
<feature type="compositionally biased region" description="Pro residues" evidence="1">
    <location>
        <begin position="167"/>
        <end position="186"/>
    </location>
</feature>
<proteinExistence type="predicted"/>
<dbReference type="EMBL" id="BNCO01000014">
    <property type="protein sequence ID" value="GIL53256.1"/>
    <property type="molecule type" value="Genomic_DNA"/>
</dbReference>
<organism evidence="2 3">
    <name type="scientific">Volvox africanus</name>
    <dbReference type="NCBI Taxonomy" id="51714"/>
    <lineage>
        <taxon>Eukaryota</taxon>
        <taxon>Viridiplantae</taxon>
        <taxon>Chlorophyta</taxon>
        <taxon>core chlorophytes</taxon>
        <taxon>Chlorophyceae</taxon>
        <taxon>CS clade</taxon>
        <taxon>Chlamydomonadales</taxon>
        <taxon>Volvocaceae</taxon>
        <taxon>Volvox</taxon>
    </lineage>
</organism>
<evidence type="ECO:0000313" key="3">
    <source>
        <dbReference type="Proteomes" id="UP000747399"/>
    </source>
</evidence>
<reference evidence="2" key="1">
    <citation type="journal article" date="2021" name="Proc. Natl. Acad. Sci. U.S.A.">
        <title>Three genomes in the algal genus Volvox reveal the fate of a haploid sex-determining region after a transition to homothallism.</title>
        <authorList>
            <person name="Yamamoto K."/>
            <person name="Hamaji T."/>
            <person name="Kawai-Toyooka H."/>
            <person name="Matsuzaki R."/>
            <person name="Takahashi F."/>
            <person name="Nishimura Y."/>
            <person name="Kawachi M."/>
            <person name="Noguchi H."/>
            <person name="Minakuchi Y."/>
            <person name="Umen J.G."/>
            <person name="Toyoda A."/>
            <person name="Nozaki H."/>
        </authorList>
    </citation>
    <scope>NUCLEOTIDE SEQUENCE</scope>
    <source>
        <strain evidence="2">NIES-3780</strain>
    </source>
</reference>
<feature type="compositionally biased region" description="Low complexity" evidence="1">
    <location>
        <begin position="65"/>
        <end position="85"/>
    </location>
</feature>
<feature type="non-terminal residue" evidence="2">
    <location>
        <position position="203"/>
    </location>
</feature>